<evidence type="ECO:0000313" key="3">
    <source>
        <dbReference type="Proteomes" id="UP000594778"/>
    </source>
</evidence>
<sequence length="189" mass="21059">MNQKKRQLLLAISLLSIYLSSWAKEIPHQIWNQLKELRGIPTQSDLSQPTLYVFIDPNCPVCADLWKKQVNGKPFNELPAMWLPISHMGNGSLGKAAELLRSGRKEDMQRNFMKFNRSKRQGGLPGVTPTSAERAALAAAKALWTELGGATPMFLYRTKQGEARLFLGLPPEPRFADLVASMLLPSTSP</sequence>
<evidence type="ECO:0000256" key="1">
    <source>
        <dbReference type="SAM" id="SignalP"/>
    </source>
</evidence>
<organism evidence="2 3">
    <name type="scientific">Delftia acidovorans</name>
    <name type="common">Pseudomonas acidovorans</name>
    <name type="synonym">Comamonas acidovorans</name>
    <dbReference type="NCBI Taxonomy" id="80866"/>
    <lineage>
        <taxon>Bacteria</taxon>
        <taxon>Pseudomonadati</taxon>
        <taxon>Pseudomonadota</taxon>
        <taxon>Betaproteobacteria</taxon>
        <taxon>Burkholderiales</taxon>
        <taxon>Comamonadaceae</taxon>
        <taxon>Delftia</taxon>
    </lineage>
</organism>
<reference evidence="2 3" key="1">
    <citation type="submission" date="2020-12" db="EMBL/GenBank/DDBJ databases">
        <title>FDA dAtabase for Regulatory Grade micrObial Sequences (FDA-ARGOS): Supporting development and validation of Infectious Disease Dx tests.</title>
        <authorList>
            <person name="Sproer C."/>
            <person name="Gronow S."/>
            <person name="Severitt S."/>
            <person name="Schroder I."/>
            <person name="Tallon L."/>
            <person name="Sadzewicz L."/>
            <person name="Zhao X."/>
            <person name="Boylan J."/>
            <person name="Ott S."/>
            <person name="Bowen H."/>
            <person name="Vavikolanu K."/>
            <person name="Mehta A."/>
            <person name="Aluvathingal J."/>
            <person name="Nadendla S."/>
            <person name="Lowell S."/>
            <person name="Myers T."/>
            <person name="Yan Y."/>
            <person name="Sichtig H."/>
        </authorList>
    </citation>
    <scope>NUCLEOTIDE SEQUENCE [LARGE SCALE GENOMIC DNA]</scope>
    <source>
        <strain evidence="2 3">FDAARGOS_909</strain>
    </source>
</reference>
<dbReference type="RefSeq" id="WP_197955377.1">
    <property type="nucleotide sequence ID" value="NZ_CP065668.1"/>
</dbReference>
<name>A0A7T2S2V7_DELAC</name>
<protein>
    <recommendedName>
        <fullName evidence="4">Thioredoxin-like fold domain-containing protein</fullName>
    </recommendedName>
</protein>
<evidence type="ECO:0000313" key="2">
    <source>
        <dbReference type="EMBL" id="QPS07936.1"/>
    </source>
</evidence>
<dbReference type="Gene3D" id="3.40.30.10">
    <property type="entry name" value="Glutaredoxin"/>
    <property type="match status" value="1"/>
</dbReference>
<dbReference type="EMBL" id="CP065668">
    <property type="protein sequence ID" value="QPS07936.1"/>
    <property type="molecule type" value="Genomic_DNA"/>
</dbReference>
<dbReference type="InterPro" id="IPR036249">
    <property type="entry name" value="Thioredoxin-like_sf"/>
</dbReference>
<dbReference type="SUPFAM" id="SSF52833">
    <property type="entry name" value="Thioredoxin-like"/>
    <property type="match status" value="1"/>
</dbReference>
<dbReference type="Proteomes" id="UP000594778">
    <property type="component" value="Chromosome"/>
</dbReference>
<proteinExistence type="predicted"/>
<accession>A0A7T2S2V7</accession>
<feature type="chain" id="PRO_5032514208" description="Thioredoxin-like fold domain-containing protein" evidence="1">
    <location>
        <begin position="24"/>
        <end position="189"/>
    </location>
</feature>
<keyword evidence="1" id="KW-0732">Signal</keyword>
<feature type="signal peptide" evidence="1">
    <location>
        <begin position="1"/>
        <end position="23"/>
    </location>
</feature>
<evidence type="ECO:0008006" key="4">
    <source>
        <dbReference type="Google" id="ProtNLM"/>
    </source>
</evidence>
<dbReference type="AlphaFoldDB" id="A0A7T2S2V7"/>
<gene>
    <name evidence="2" type="ORF">I6G66_27335</name>
</gene>